<feature type="domain" description="C2H2-type" evidence="13">
    <location>
        <begin position="298"/>
        <end position="322"/>
    </location>
</feature>
<feature type="domain" description="C2H2-type" evidence="13">
    <location>
        <begin position="270"/>
        <end position="297"/>
    </location>
</feature>
<dbReference type="GO" id="GO:0000981">
    <property type="term" value="F:DNA-binding transcription factor activity, RNA polymerase II-specific"/>
    <property type="evidence" value="ECO:0007669"/>
    <property type="project" value="TreeGrafter"/>
</dbReference>
<dbReference type="InterPro" id="IPR036236">
    <property type="entry name" value="Znf_C2H2_sf"/>
</dbReference>
<sequence>MSSVQSLRQFISERLTAAAGEIFTEFEKTIVQYEEEIDRQRRLLDVSSKPHRSSDTAELPQQSVCKEELWNQEGTRRNSSVDQEDPHPPEEEPESPEEEPGPLQVKVEQEELRVSQDEEQQVLKQESGTFMMTPAYQQRNHWEPEPNWDQLFSQNSPEAENQDQEGTRTGGPGSSREEELKGNGTSPESRDLRDDVDRPELKLSRNSQTAEKPFQCQFCGKCFFQSSHLNVHVRTHTGERPFSCQVCGKSFSHRKSLTFHMRGHTGERPYLCVFCGRGFSQSSHLTTHLRTHTGERPFSCHTCGKSFGQKGNLIKHMRTHTGVVC</sequence>
<organism evidence="14 15">
    <name type="scientific">Kryptolebias marmoratus</name>
    <name type="common">Mangrove killifish</name>
    <name type="synonym">Rivulus marmoratus</name>
    <dbReference type="NCBI Taxonomy" id="37003"/>
    <lineage>
        <taxon>Eukaryota</taxon>
        <taxon>Metazoa</taxon>
        <taxon>Chordata</taxon>
        <taxon>Craniata</taxon>
        <taxon>Vertebrata</taxon>
        <taxon>Euteleostomi</taxon>
        <taxon>Actinopterygii</taxon>
        <taxon>Neopterygii</taxon>
        <taxon>Teleostei</taxon>
        <taxon>Neoteleostei</taxon>
        <taxon>Acanthomorphata</taxon>
        <taxon>Ovalentaria</taxon>
        <taxon>Atherinomorphae</taxon>
        <taxon>Cyprinodontiformes</taxon>
        <taxon>Rivulidae</taxon>
        <taxon>Kryptolebias</taxon>
    </lineage>
</organism>
<dbReference type="FunFam" id="3.30.160.60:FF:000328">
    <property type="entry name" value="Zinc finger protein 1079"/>
    <property type="match status" value="1"/>
</dbReference>
<evidence type="ECO:0000256" key="4">
    <source>
        <dbReference type="ARBA" id="ARBA00022737"/>
    </source>
</evidence>
<dbReference type="GO" id="GO:0008270">
    <property type="term" value="F:zinc ion binding"/>
    <property type="evidence" value="ECO:0007669"/>
    <property type="project" value="UniProtKB-KW"/>
</dbReference>
<evidence type="ECO:0000256" key="2">
    <source>
        <dbReference type="ARBA" id="ARBA00006991"/>
    </source>
</evidence>
<keyword evidence="8" id="KW-0238">DNA-binding</keyword>
<evidence type="ECO:0000259" key="13">
    <source>
        <dbReference type="PROSITE" id="PS50157"/>
    </source>
</evidence>
<evidence type="ECO:0000256" key="1">
    <source>
        <dbReference type="ARBA" id="ARBA00004123"/>
    </source>
</evidence>
<keyword evidence="7" id="KW-0805">Transcription regulation</keyword>
<evidence type="ECO:0000256" key="9">
    <source>
        <dbReference type="ARBA" id="ARBA00023163"/>
    </source>
</evidence>
<dbReference type="FunFam" id="3.30.160.60:FF:001158">
    <property type="entry name" value="zinc finger protein 22"/>
    <property type="match status" value="2"/>
</dbReference>
<feature type="domain" description="C2H2-type" evidence="13">
    <location>
        <begin position="214"/>
        <end position="241"/>
    </location>
</feature>
<dbReference type="PANTHER" id="PTHR23235">
    <property type="entry name" value="KRUEPPEL-LIKE TRANSCRIPTION FACTOR"/>
    <property type="match status" value="1"/>
</dbReference>
<reference evidence="14" key="2">
    <citation type="submission" date="2025-09" db="UniProtKB">
        <authorList>
            <consortium name="Ensembl"/>
        </authorList>
    </citation>
    <scope>IDENTIFICATION</scope>
</reference>
<evidence type="ECO:0000256" key="12">
    <source>
        <dbReference type="SAM" id="MobiDB-lite"/>
    </source>
</evidence>
<dbReference type="FunFam" id="3.30.160.60:FF:000508">
    <property type="entry name" value="Myeloid zinc finger 1"/>
    <property type="match status" value="1"/>
</dbReference>
<dbReference type="PROSITE" id="PS00028">
    <property type="entry name" value="ZINC_FINGER_C2H2_1"/>
    <property type="match status" value="4"/>
</dbReference>
<dbReference type="PANTHER" id="PTHR23235:SF120">
    <property type="entry name" value="KRUPPEL-LIKE FACTOR 15"/>
    <property type="match status" value="1"/>
</dbReference>
<feature type="domain" description="C2H2-type" evidence="13">
    <location>
        <begin position="242"/>
        <end position="269"/>
    </location>
</feature>
<name>A0A3Q3FPZ5_KRYMA</name>
<feature type="compositionally biased region" description="Acidic residues" evidence="12">
    <location>
        <begin position="91"/>
        <end position="100"/>
    </location>
</feature>
<dbReference type="SMART" id="SM00355">
    <property type="entry name" value="ZnF_C2H2"/>
    <property type="match status" value="4"/>
</dbReference>
<keyword evidence="4" id="KW-0677">Repeat</keyword>
<dbReference type="AlphaFoldDB" id="A0A3Q3FPZ5"/>
<feature type="region of interest" description="Disordered" evidence="12">
    <location>
        <begin position="145"/>
        <end position="207"/>
    </location>
</feature>
<dbReference type="GO" id="GO:0042802">
    <property type="term" value="F:identical protein binding"/>
    <property type="evidence" value="ECO:0007669"/>
    <property type="project" value="UniProtKB-ARBA"/>
</dbReference>
<feature type="compositionally biased region" description="Polar residues" evidence="12">
    <location>
        <begin position="150"/>
        <end position="159"/>
    </location>
</feature>
<dbReference type="GO" id="GO:0005634">
    <property type="term" value="C:nucleus"/>
    <property type="evidence" value="ECO:0007669"/>
    <property type="project" value="UniProtKB-SubCell"/>
</dbReference>
<keyword evidence="3" id="KW-0479">Metal-binding</keyword>
<dbReference type="SUPFAM" id="SSF57667">
    <property type="entry name" value="beta-beta-alpha zinc fingers"/>
    <property type="match status" value="2"/>
</dbReference>
<dbReference type="GO" id="GO:0000978">
    <property type="term" value="F:RNA polymerase II cis-regulatory region sequence-specific DNA binding"/>
    <property type="evidence" value="ECO:0007669"/>
    <property type="project" value="TreeGrafter"/>
</dbReference>
<feature type="compositionally biased region" description="Basic and acidic residues" evidence="12">
    <location>
        <begin position="107"/>
        <end position="116"/>
    </location>
</feature>
<keyword evidence="6" id="KW-0862">Zinc</keyword>
<dbReference type="GeneTree" id="ENSGT01150000286959"/>
<evidence type="ECO:0000256" key="10">
    <source>
        <dbReference type="ARBA" id="ARBA00023242"/>
    </source>
</evidence>
<keyword evidence="9" id="KW-0804">Transcription</keyword>
<comment type="similarity">
    <text evidence="2">Belongs to the krueppel C2H2-type zinc-finger protein family.</text>
</comment>
<evidence type="ECO:0000256" key="7">
    <source>
        <dbReference type="ARBA" id="ARBA00023015"/>
    </source>
</evidence>
<evidence type="ECO:0000313" key="15">
    <source>
        <dbReference type="Proteomes" id="UP000264800"/>
    </source>
</evidence>
<dbReference type="Pfam" id="PF00096">
    <property type="entry name" value="zf-C2H2"/>
    <property type="match status" value="4"/>
</dbReference>
<feature type="region of interest" description="Disordered" evidence="12">
    <location>
        <begin position="44"/>
        <end position="121"/>
    </location>
</feature>
<evidence type="ECO:0000256" key="6">
    <source>
        <dbReference type="ARBA" id="ARBA00022833"/>
    </source>
</evidence>
<reference evidence="14" key="1">
    <citation type="submission" date="2025-08" db="UniProtKB">
        <authorList>
            <consortium name="Ensembl"/>
        </authorList>
    </citation>
    <scope>IDENTIFICATION</scope>
</reference>
<dbReference type="Gene3D" id="3.30.160.60">
    <property type="entry name" value="Classic Zinc Finger"/>
    <property type="match status" value="4"/>
</dbReference>
<dbReference type="Ensembl" id="ENSKMAT00000014966.1">
    <property type="protein sequence ID" value="ENSKMAP00000014752.1"/>
    <property type="gene ID" value="ENSKMAG00000011076.1"/>
</dbReference>
<evidence type="ECO:0000256" key="11">
    <source>
        <dbReference type="PROSITE-ProRule" id="PRU00042"/>
    </source>
</evidence>
<evidence type="ECO:0000256" key="5">
    <source>
        <dbReference type="ARBA" id="ARBA00022771"/>
    </source>
</evidence>
<dbReference type="InterPro" id="IPR013087">
    <property type="entry name" value="Znf_C2H2_type"/>
</dbReference>
<feature type="compositionally biased region" description="Basic and acidic residues" evidence="12">
    <location>
        <begin position="188"/>
        <end position="203"/>
    </location>
</feature>
<evidence type="ECO:0000313" key="14">
    <source>
        <dbReference type="Ensembl" id="ENSKMAP00000014752.1"/>
    </source>
</evidence>
<accession>A0A3Q3FPZ5</accession>
<keyword evidence="15" id="KW-1185">Reference proteome</keyword>
<keyword evidence="10" id="KW-0539">Nucleus</keyword>
<comment type="subcellular location">
    <subcellularLocation>
        <location evidence="1">Nucleus</location>
    </subcellularLocation>
</comment>
<dbReference type="PROSITE" id="PS50157">
    <property type="entry name" value="ZINC_FINGER_C2H2_2"/>
    <property type="match status" value="4"/>
</dbReference>
<evidence type="ECO:0000256" key="3">
    <source>
        <dbReference type="ARBA" id="ARBA00022723"/>
    </source>
</evidence>
<keyword evidence="5 11" id="KW-0863">Zinc-finger</keyword>
<dbReference type="OMA" id="CFSERRT"/>
<evidence type="ECO:0000256" key="8">
    <source>
        <dbReference type="ARBA" id="ARBA00023125"/>
    </source>
</evidence>
<dbReference type="Proteomes" id="UP000264800">
    <property type="component" value="Unplaced"/>
</dbReference>
<proteinExistence type="inferred from homology"/>
<protein>
    <submittedName>
        <fullName evidence="14">Transcription factor che-1-like</fullName>
    </submittedName>
</protein>